<evidence type="ECO:0008006" key="3">
    <source>
        <dbReference type="Google" id="ProtNLM"/>
    </source>
</evidence>
<evidence type="ECO:0000313" key="2">
    <source>
        <dbReference type="Proteomes" id="UP000009145"/>
    </source>
</evidence>
<sequence precursor="true">MRILVLLAIGLLLYLSFRHLWRRAQAERRANKRVNEQQMVRCDFCGLHLLPQEARQKDGHYFCSEEHLTAFHNKADG</sequence>
<organism evidence="1 2">
    <name type="scientific">Methylophaga frappieri (strain ATCC BAA-2434 / DSM 25690 / JAM7)</name>
    <dbReference type="NCBI Taxonomy" id="754477"/>
    <lineage>
        <taxon>Bacteria</taxon>
        <taxon>Pseudomonadati</taxon>
        <taxon>Pseudomonadota</taxon>
        <taxon>Gammaproteobacteria</taxon>
        <taxon>Thiotrichales</taxon>
        <taxon>Piscirickettsiaceae</taxon>
        <taxon>Methylophaga</taxon>
    </lineage>
</organism>
<dbReference type="KEGG" id="mec:Q7C_435"/>
<dbReference type="Proteomes" id="UP000009145">
    <property type="component" value="Chromosome"/>
</dbReference>
<name>I1YFB7_METFJ</name>
<protein>
    <recommendedName>
        <fullName evidence="3">TRASH domain-containing protein</fullName>
    </recommendedName>
</protein>
<accession>I1YFB7</accession>
<proteinExistence type="predicted"/>
<dbReference type="NCBIfam" id="NF041023">
    <property type="entry name" value="PP0621_fam"/>
    <property type="match status" value="1"/>
</dbReference>
<evidence type="ECO:0000313" key="1">
    <source>
        <dbReference type="EMBL" id="AFJ01610.1"/>
    </source>
</evidence>
<reference evidence="1 2" key="1">
    <citation type="journal article" date="2012" name="J. Bacteriol.">
        <title>Complete genome sequences of Methylophaga sp. strain JAM1 and Methylophaga sp. strain JAM7.</title>
        <authorList>
            <person name="Villeneuve C."/>
            <person name="Martineau C."/>
            <person name="Mauffrey F."/>
            <person name="Villemur R."/>
        </authorList>
    </citation>
    <scope>NUCLEOTIDE SEQUENCE [LARGE SCALE GENOMIC DNA]</scope>
    <source>
        <strain evidence="1 2">JAM7</strain>
    </source>
</reference>
<gene>
    <name evidence="1" type="ordered locus">Q7C_435</name>
</gene>
<dbReference type="PATRIC" id="fig|754477.3.peg.430"/>
<keyword evidence="2" id="KW-1185">Reference proteome</keyword>
<dbReference type="EMBL" id="CP003380">
    <property type="protein sequence ID" value="AFJ01610.1"/>
    <property type="molecule type" value="Genomic_DNA"/>
</dbReference>
<dbReference type="RefSeq" id="WP_014703060.1">
    <property type="nucleotide sequence ID" value="NC_017856.1"/>
</dbReference>
<dbReference type="InterPro" id="IPR049708">
    <property type="entry name" value="PP0621-like"/>
</dbReference>
<dbReference type="AlphaFoldDB" id="I1YFB7"/>
<dbReference type="HOGENOM" id="CLU_168222_1_1_6"/>
<dbReference type="OrthoDB" id="9814432at2"/>
<dbReference type="STRING" id="754477.Q7C_435"/>